<keyword evidence="1" id="KW-0812">Transmembrane</keyword>
<proteinExistence type="predicted"/>
<name>A0A2X2UZF4_CAPOC</name>
<evidence type="ECO:0000313" key="2">
    <source>
        <dbReference type="EMBL" id="SQA94860.1"/>
    </source>
</evidence>
<reference evidence="2 3" key="1">
    <citation type="submission" date="2018-06" db="EMBL/GenBank/DDBJ databases">
        <authorList>
            <consortium name="Pathogen Informatics"/>
            <person name="Doyle S."/>
        </authorList>
    </citation>
    <scope>NUCLEOTIDE SEQUENCE [LARGE SCALE GENOMIC DNA]</scope>
    <source>
        <strain evidence="2 3">NCTC11545</strain>
    </source>
</reference>
<gene>
    <name evidence="2" type="ORF">NCTC11545_02059</name>
</gene>
<dbReference type="AlphaFoldDB" id="A0A2X2UZF4"/>
<evidence type="ECO:0000256" key="1">
    <source>
        <dbReference type="SAM" id="Phobius"/>
    </source>
</evidence>
<dbReference type="Proteomes" id="UP000250169">
    <property type="component" value="Unassembled WGS sequence"/>
</dbReference>
<keyword evidence="1" id="KW-1133">Transmembrane helix</keyword>
<evidence type="ECO:0000313" key="3">
    <source>
        <dbReference type="Proteomes" id="UP000250169"/>
    </source>
</evidence>
<organism evidence="2 3">
    <name type="scientific">Capnocytophaga ochracea</name>
    <dbReference type="NCBI Taxonomy" id="1018"/>
    <lineage>
        <taxon>Bacteria</taxon>
        <taxon>Pseudomonadati</taxon>
        <taxon>Bacteroidota</taxon>
        <taxon>Flavobacteriia</taxon>
        <taxon>Flavobacteriales</taxon>
        <taxon>Flavobacteriaceae</taxon>
        <taxon>Capnocytophaga</taxon>
    </lineage>
</organism>
<accession>A0A2X2UZF4</accession>
<sequence>MKHIAAVGGYFIMLYDVFRKRTRWSIMKDLILREIDDLIFGSIGIVTFISFFVGG</sequence>
<feature type="transmembrane region" description="Helical" evidence="1">
    <location>
        <begin position="30"/>
        <end position="53"/>
    </location>
</feature>
<keyword evidence="1" id="KW-0472">Membrane</keyword>
<dbReference type="EMBL" id="UAVS01000007">
    <property type="protein sequence ID" value="SQA94860.1"/>
    <property type="molecule type" value="Genomic_DNA"/>
</dbReference>
<protein>
    <submittedName>
        <fullName evidence="2">Uncharacterized protein</fullName>
    </submittedName>
</protein>